<comment type="subcellular location">
    <subcellularLocation>
        <location evidence="10">Cell inner membrane</location>
    </subcellularLocation>
    <subcellularLocation>
        <location evidence="2">Cell membrane</location>
        <topology evidence="2">Single-pass membrane protein</topology>
    </subcellularLocation>
</comment>
<keyword evidence="12" id="KW-0282">Flagellum</keyword>
<dbReference type="GO" id="GO:0071978">
    <property type="term" value="P:bacterial-type flagellum-dependent swarming motility"/>
    <property type="evidence" value="ECO:0007669"/>
    <property type="project" value="TreeGrafter"/>
</dbReference>
<gene>
    <name evidence="12" type="ORF">E5A74_08675</name>
</gene>
<feature type="region of interest" description="Disordered" evidence="11">
    <location>
        <begin position="1"/>
        <end position="20"/>
    </location>
</feature>
<evidence type="ECO:0000256" key="11">
    <source>
        <dbReference type="SAM" id="MobiDB-lite"/>
    </source>
</evidence>
<keyword evidence="4" id="KW-1003">Cell membrane</keyword>
<dbReference type="RefSeq" id="WP_135983888.1">
    <property type="nucleotide sequence ID" value="NZ_JAASQM010000002.1"/>
</dbReference>
<evidence type="ECO:0000256" key="2">
    <source>
        <dbReference type="ARBA" id="ARBA00004162"/>
    </source>
</evidence>
<comment type="similarity">
    <text evidence="3 10">Belongs to the FliL family.</text>
</comment>
<evidence type="ECO:0000256" key="1">
    <source>
        <dbReference type="ARBA" id="ARBA00002254"/>
    </source>
</evidence>
<keyword evidence="7 10" id="KW-0283">Flagellar rotation</keyword>
<keyword evidence="6 10" id="KW-0812">Transmembrane</keyword>
<evidence type="ECO:0000256" key="10">
    <source>
        <dbReference type="RuleBase" id="RU364125"/>
    </source>
</evidence>
<proteinExistence type="inferred from homology"/>
<keyword evidence="5 10" id="KW-0145">Chemotaxis</keyword>
<evidence type="ECO:0000313" key="13">
    <source>
        <dbReference type="Proteomes" id="UP000309848"/>
    </source>
</evidence>
<feature type="compositionally biased region" description="Acidic residues" evidence="11">
    <location>
        <begin position="1"/>
        <end position="11"/>
    </location>
</feature>
<dbReference type="GO" id="GO:0006935">
    <property type="term" value="P:chemotaxis"/>
    <property type="evidence" value="ECO:0007669"/>
    <property type="project" value="UniProtKB-KW"/>
</dbReference>
<feature type="transmembrane region" description="Helical" evidence="10">
    <location>
        <begin position="25"/>
        <end position="47"/>
    </location>
</feature>
<evidence type="ECO:0000256" key="7">
    <source>
        <dbReference type="ARBA" id="ARBA00022779"/>
    </source>
</evidence>
<accession>A0A4S1WPQ5</accession>
<evidence type="ECO:0000256" key="5">
    <source>
        <dbReference type="ARBA" id="ARBA00022500"/>
    </source>
</evidence>
<evidence type="ECO:0000256" key="6">
    <source>
        <dbReference type="ARBA" id="ARBA00022692"/>
    </source>
</evidence>
<keyword evidence="13" id="KW-1185">Reference proteome</keyword>
<comment type="caution">
    <text evidence="12">The sequence shown here is derived from an EMBL/GenBank/DDBJ whole genome shotgun (WGS) entry which is preliminary data.</text>
</comment>
<dbReference type="PANTHER" id="PTHR35091:SF2">
    <property type="entry name" value="FLAGELLAR PROTEIN FLIL"/>
    <property type="match status" value="1"/>
</dbReference>
<dbReference type="GO" id="GO:0009425">
    <property type="term" value="C:bacterial-type flagellum basal body"/>
    <property type="evidence" value="ECO:0007669"/>
    <property type="project" value="InterPro"/>
</dbReference>
<keyword evidence="10" id="KW-0997">Cell inner membrane</keyword>
<dbReference type="GO" id="GO:0005886">
    <property type="term" value="C:plasma membrane"/>
    <property type="evidence" value="ECO:0007669"/>
    <property type="project" value="UniProtKB-SubCell"/>
</dbReference>
<dbReference type="AlphaFoldDB" id="A0A4S1WPQ5"/>
<feature type="region of interest" description="Disordered" evidence="11">
    <location>
        <begin position="54"/>
        <end position="82"/>
    </location>
</feature>
<dbReference type="InterPro" id="IPR005503">
    <property type="entry name" value="FliL"/>
</dbReference>
<dbReference type="EMBL" id="SRXU01000003">
    <property type="protein sequence ID" value="TGX43236.1"/>
    <property type="molecule type" value="Genomic_DNA"/>
</dbReference>
<keyword evidence="8 10" id="KW-1133">Transmembrane helix</keyword>
<dbReference type="OrthoDB" id="7304620at2"/>
<reference evidence="12 13" key="1">
    <citation type="submission" date="2019-04" db="EMBL/GenBank/DDBJ databases">
        <title>Sphingomonas psychrotolerans sp. nov., isolated from soil in the Tianshan Mountains, Xinjiang, China.</title>
        <authorList>
            <person name="Luo Y."/>
            <person name="Sheng H."/>
        </authorList>
    </citation>
    <scope>NUCLEOTIDE SEQUENCE [LARGE SCALE GENOMIC DNA]</scope>
    <source>
        <strain evidence="12 13">KIS18-15</strain>
    </source>
</reference>
<evidence type="ECO:0000256" key="9">
    <source>
        <dbReference type="ARBA" id="ARBA00023136"/>
    </source>
</evidence>
<dbReference type="Proteomes" id="UP000309848">
    <property type="component" value="Unassembled WGS sequence"/>
</dbReference>
<sequence length="184" mass="18912">MSSPEIVEEGAEGAKPVQPKSKKKLLIIGAAAGVLLLGGGGGAAMMLSGGSAKAETAAEGHGEEAKPEAEAESGGHGGGEGAGKEAYVDVPAMIVNLRSPDGASRYLKIHFMIVPGPKGTADSVREKLPLILDAYQPFLRELRPEDLAGSAAVFRIKEEMLVRASDVAGAGTVKDILIQDLVQQ</sequence>
<evidence type="ECO:0000256" key="8">
    <source>
        <dbReference type="ARBA" id="ARBA00022989"/>
    </source>
</evidence>
<organism evidence="12 13">
    <name type="scientific">Sphingomonas naasensis</name>
    <dbReference type="NCBI Taxonomy" id="1344951"/>
    <lineage>
        <taxon>Bacteria</taxon>
        <taxon>Pseudomonadati</taxon>
        <taxon>Pseudomonadota</taxon>
        <taxon>Alphaproteobacteria</taxon>
        <taxon>Sphingomonadales</taxon>
        <taxon>Sphingomonadaceae</taxon>
        <taxon>Sphingomonas</taxon>
    </lineage>
</organism>
<dbReference type="Pfam" id="PF03748">
    <property type="entry name" value="FliL"/>
    <property type="match status" value="1"/>
</dbReference>
<keyword evidence="12" id="KW-0969">Cilium</keyword>
<comment type="function">
    <text evidence="1 10">Controls the rotational direction of flagella during chemotaxis.</text>
</comment>
<evidence type="ECO:0000256" key="4">
    <source>
        <dbReference type="ARBA" id="ARBA00022475"/>
    </source>
</evidence>
<evidence type="ECO:0000313" key="12">
    <source>
        <dbReference type="EMBL" id="TGX43236.1"/>
    </source>
</evidence>
<evidence type="ECO:0000256" key="3">
    <source>
        <dbReference type="ARBA" id="ARBA00008281"/>
    </source>
</evidence>
<feature type="compositionally biased region" description="Basic and acidic residues" evidence="11">
    <location>
        <begin position="56"/>
        <end position="69"/>
    </location>
</feature>
<keyword evidence="9 10" id="KW-0472">Membrane</keyword>
<name>A0A4S1WPQ5_9SPHN</name>
<keyword evidence="12" id="KW-0966">Cell projection</keyword>
<protein>
    <recommendedName>
        <fullName evidence="10">Flagellar protein FliL</fullName>
    </recommendedName>
</protein>
<dbReference type="PANTHER" id="PTHR35091">
    <property type="entry name" value="FLAGELLAR PROTEIN FLIL"/>
    <property type="match status" value="1"/>
</dbReference>